<dbReference type="PROSITE" id="PS50935">
    <property type="entry name" value="SSB"/>
    <property type="match status" value="1"/>
</dbReference>
<feature type="region of interest" description="Disordered" evidence="4">
    <location>
        <begin position="108"/>
        <end position="156"/>
    </location>
</feature>
<feature type="DNA-binding region" evidence="2">
    <location>
        <begin position="53"/>
        <end position="59"/>
    </location>
</feature>
<evidence type="ECO:0000256" key="4">
    <source>
        <dbReference type="SAM" id="MobiDB-lite"/>
    </source>
</evidence>
<name>C8X289_DESRD</name>
<dbReference type="InterPro" id="IPR011344">
    <property type="entry name" value="ssDNA-bd"/>
</dbReference>
<comment type="caution">
    <text evidence="2">Lacks conserved residue(s) required for the propagation of feature annotation.</text>
</comment>
<dbReference type="eggNOG" id="COG0629">
    <property type="taxonomic scope" value="Bacteria"/>
</dbReference>
<dbReference type="CDD" id="cd04496">
    <property type="entry name" value="SSB_OBF"/>
    <property type="match status" value="1"/>
</dbReference>
<feature type="compositionally biased region" description="Low complexity" evidence="4">
    <location>
        <begin position="121"/>
        <end position="142"/>
    </location>
</feature>
<dbReference type="OrthoDB" id="9809878at2"/>
<dbReference type="RefSeq" id="WP_015751563.1">
    <property type="nucleotide sequence ID" value="NC_013223.1"/>
</dbReference>
<organism evidence="5 6">
    <name type="scientific">Desulfohalobium retbaense (strain ATCC 49708 / DSM 5692 / JCM 16813 / HR100)</name>
    <dbReference type="NCBI Taxonomy" id="485915"/>
    <lineage>
        <taxon>Bacteria</taxon>
        <taxon>Pseudomonadati</taxon>
        <taxon>Thermodesulfobacteriota</taxon>
        <taxon>Desulfovibrionia</taxon>
        <taxon>Desulfovibrionales</taxon>
        <taxon>Desulfohalobiaceae</taxon>
        <taxon>Desulfohalobium</taxon>
    </lineage>
</organism>
<dbReference type="PANTHER" id="PTHR10302">
    <property type="entry name" value="SINGLE-STRANDED DNA-BINDING PROTEIN"/>
    <property type="match status" value="1"/>
</dbReference>
<dbReference type="Proteomes" id="UP000001052">
    <property type="component" value="Chromosome"/>
</dbReference>
<dbReference type="PANTHER" id="PTHR10302:SF27">
    <property type="entry name" value="SINGLE-STRANDED DNA-BINDING PROTEIN"/>
    <property type="match status" value="1"/>
</dbReference>
<dbReference type="InterPro" id="IPR012340">
    <property type="entry name" value="NA-bd_OB-fold"/>
</dbReference>
<proteinExistence type="inferred from homology"/>
<dbReference type="KEGG" id="drt:Dret_1124"/>
<dbReference type="Pfam" id="PF00436">
    <property type="entry name" value="SSB"/>
    <property type="match status" value="1"/>
</dbReference>
<dbReference type="PIRSF" id="PIRSF002070">
    <property type="entry name" value="SSB"/>
    <property type="match status" value="1"/>
</dbReference>
<dbReference type="AlphaFoldDB" id="C8X289"/>
<reference evidence="5 6" key="2">
    <citation type="journal article" date="2010" name="Stand. Genomic Sci.">
        <title>Complete genome sequence of Desulfohalobium retbaense type strain (HR(100)).</title>
        <authorList>
            <person name="Spring S."/>
            <person name="Nolan M."/>
            <person name="Lapidus A."/>
            <person name="Glavina Del Rio T."/>
            <person name="Copeland A."/>
            <person name="Tice H."/>
            <person name="Cheng J.F."/>
            <person name="Lucas S."/>
            <person name="Land M."/>
            <person name="Chen F."/>
            <person name="Bruce D."/>
            <person name="Goodwin L."/>
            <person name="Pitluck S."/>
            <person name="Ivanova N."/>
            <person name="Mavromatis K."/>
            <person name="Mikhailova N."/>
            <person name="Pati A."/>
            <person name="Chen A."/>
            <person name="Palaniappan K."/>
            <person name="Hauser L."/>
            <person name="Chang Y.J."/>
            <person name="Jeffries C.D."/>
            <person name="Munk C."/>
            <person name="Kiss H."/>
            <person name="Chain P."/>
            <person name="Han C."/>
            <person name="Brettin T."/>
            <person name="Detter J.C."/>
            <person name="Schuler E."/>
            <person name="Goker M."/>
            <person name="Rohde M."/>
            <person name="Bristow J."/>
            <person name="Eisen J.A."/>
            <person name="Markowitz V."/>
            <person name="Hugenholtz P."/>
            <person name="Kyrpides N.C."/>
            <person name="Klenk H.P."/>
        </authorList>
    </citation>
    <scope>NUCLEOTIDE SEQUENCE [LARGE SCALE GENOMIC DNA]</scope>
    <source>
        <strain evidence="5 6">DSM 5692</strain>
    </source>
</reference>
<keyword evidence="6" id="KW-1185">Reference proteome</keyword>
<dbReference type="HOGENOM" id="CLU_078758_0_1_7"/>
<evidence type="ECO:0000256" key="1">
    <source>
        <dbReference type="ARBA" id="ARBA00023125"/>
    </source>
</evidence>
<dbReference type="STRING" id="485915.Dret_1124"/>
<gene>
    <name evidence="5" type="ordered locus">Dret_1124</name>
</gene>
<evidence type="ECO:0000256" key="3">
    <source>
        <dbReference type="PIRNR" id="PIRNR002070"/>
    </source>
</evidence>
<dbReference type="InterPro" id="IPR000424">
    <property type="entry name" value="Primosome_PriB/ssb"/>
</dbReference>
<comment type="subunit">
    <text evidence="2">Homotetramer.</text>
</comment>
<evidence type="ECO:0000313" key="5">
    <source>
        <dbReference type="EMBL" id="ACV68412.1"/>
    </source>
</evidence>
<dbReference type="Gene3D" id="2.40.50.140">
    <property type="entry name" value="Nucleic acid-binding proteins"/>
    <property type="match status" value="1"/>
</dbReference>
<evidence type="ECO:0000256" key="2">
    <source>
        <dbReference type="HAMAP-Rule" id="MF_00984"/>
    </source>
</evidence>
<dbReference type="GO" id="GO:0009295">
    <property type="term" value="C:nucleoid"/>
    <property type="evidence" value="ECO:0007669"/>
    <property type="project" value="TreeGrafter"/>
</dbReference>
<evidence type="ECO:0000313" key="6">
    <source>
        <dbReference type="Proteomes" id="UP000001052"/>
    </source>
</evidence>
<keyword evidence="1 2" id="KW-0238">DNA-binding</keyword>
<dbReference type="SUPFAM" id="SSF50249">
    <property type="entry name" value="Nucleic acid-binding proteins"/>
    <property type="match status" value="1"/>
</dbReference>
<dbReference type="HAMAP" id="MF_00984">
    <property type="entry name" value="SSB"/>
    <property type="match status" value="1"/>
</dbReference>
<protein>
    <recommendedName>
        <fullName evidence="2 3">Single-stranded DNA-binding protein</fullName>
        <shortName evidence="2">SSB</shortName>
    </recommendedName>
</protein>
<dbReference type="NCBIfam" id="TIGR00621">
    <property type="entry name" value="ssb"/>
    <property type="match status" value="1"/>
</dbReference>
<accession>C8X289</accession>
<dbReference type="GO" id="GO:0003697">
    <property type="term" value="F:single-stranded DNA binding"/>
    <property type="evidence" value="ECO:0007669"/>
    <property type="project" value="UniProtKB-UniRule"/>
</dbReference>
<sequence>MAGTLNKVIIVGRLGRDPEVRYTQNGTPVGNLNVATDESFNDQQGQRQERTEWHRIVIFGRQAENCKNYLRKGSQVLVEGSLQTRKWQDQQGQDRYSTEIKALRVQFLDSRGSQQGGGGQQQDSYSQAGPPQQQSGQDQMGPAFPSEASAMDDIPF</sequence>
<dbReference type="GO" id="GO:0006260">
    <property type="term" value="P:DNA replication"/>
    <property type="evidence" value="ECO:0007669"/>
    <property type="project" value="InterPro"/>
</dbReference>
<dbReference type="EMBL" id="CP001734">
    <property type="protein sequence ID" value="ACV68412.1"/>
    <property type="molecule type" value="Genomic_DNA"/>
</dbReference>
<reference evidence="6" key="1">
    <citation type="submission" date="2009-09" db="EMBL/GenBank/DDBJ databases">
        <title>The complete chromosome of Desulfohalobium retbaense DSM 5692.</title>
        <authorList>
            <consortium name="US DOE Joint Genome Institute (JGI-PGF)"/>
            <person name="Lucas S."/>
            <person name="Copeland A."/>
            <person name="Lapidus A."/>
            <person name="Glavina del Rio T."/>
            <person name="Dalin E."/>
            <person name="Tice H."/>
            <person name="Bruce D."/>
            <person name="Goodwin L."/>
            <person name="Pitluck S."/>
            <person name="Kyrpides N."/>
            <person name="Mavromatis K."/>
            <person name="Ivanova N."/>
            <person name="Mikhailova N."/>
            <person name="Munk A.C."/>
            <person name="Brettin T."/>
            <person name="Detter J.C."/>
            <person name="Han C."/>
            <person name="Tapia R."/>
            <person name="Larimer F."/>
            <person name="Land M."/>
            <person name="Hauser L."/>
            <person name="Markowitz V."/>
            <person name="Cheng J.-F."/>
            <person name="Hugenholtz P."/>
            <person name="Woyke T."/>
            <person name="Wu D."/>
            <person name="Spring S."/>
            <person name="Klenk H.-P."/>
            <person name="Eisen J.A."/>
        </authorList>
    </citation>
    <scope>NUCLEOTIDE SEQUENCE [LARGE SCALE GENOMIC DNA]</scope>
    <source>
        <strain evidence="6">DSM 5692</strain>
    </source>
</reference>